<gene>
    <name evidence="3" type="ORF">DFP86_10920</name>
</gene>
<feature type="compositionally biased region" description="Low complexity" evidence="1">
    <location>
        <begin position="127"/>
        <end position="136"/>
    </location>
</feature>
<feature type="compositionally biased region" description="Low complexity" evidence="1">
    <location>
        <begin position="63"/>
        <end position="79"/>
    </location>
</feature>
<dbReference type="EMBL" id="SNZP01000009">
    <property type="protein sequence ID" value="TDR77780.1"/>
    <property type="molecule type" value="Genomic_DNA"/>
</dbReference>
<dbReference type="Gene3D" id="3.30.70.1070">
    <property type="entry name" value="Sporulation related repeat"/>
    <property type="match status" value="1"/>
</dbReference>
<evidence type="ECO:0000313" key="4">
    <source>
        <dbReference type="Proteomes" id="UP000295611"/>
    </source>
</evidence>
<feature type="domain" description="SPOR" evidence="2">
    <location>
        <begin position="208"/>
        <end position="268"/>
    </location>
</feature>
<organism evidence="3 4">
    <name type="scientific">Paludibacterium purpuratum</name>
    <dbReference type="NCBI Taxonomy" id="1144873"/>
    <lineage>
        <taxon>Bacteria</taxon>
        <taxon>Pseudomonadati</taxon>
        <taxon>Pseudomonadota</taxon>
        <taxon>Betaproteobacteria</taxon>
        <taxon>Neisseriales</taxon>
        <taxon>Chromobacteriaceae</taxon>
        <taxon>Paludibacterium</taxon>
    </lineage>
</organism>
<dbReference type="SUPFAM" id="SSF110997">
    <property type="entry name" value="Sporulation related repeat"/>
    <property type="match status" value="1"/>
</dbReference>
<feature type="region of interest" description="Disordered" evidence="1">
    <location>
        <begin position="91"/>
        <end position="187"/>
    </location>
</feature>
<sequence length="276" mass="27993">MSEPRRDPPHYEDDEASDFSAKLKVRLAIAAALVGLALAAIPLLDSLTGKKDSPADNSAGNIVSSAGLSVAPPVPASAPVASAPVVASSQAVGTAPPAPDINQTPGMTATPPLSLPAATNPPPAQPPAAQHRPPSATATQQPATPPHDTVRAFKPGSPPAIAGNQPYRAPSTAGTAPPTARPATPPLVQPIEPQAALAAARPPGSSMGYNVQLGLFNNLENAQKLINELKSKGIEVQSETRVHLAPFRTRAEADQAMAKLRALGYAPMLGVPGGGQ</sequence>
<keyword evidence="4" id="KW-1185">Reference proteome</keyword>
<dbReference type="OrthoDB" id="9181370at2"/>
<reference evidence="3 4" key="1">
    <citation type="submission" date="2019-03" db="EMBL/GenBank/DDBJ databases">
        <title>Genomic Encyclopedia of Type Strains, Phase III (KMG-III): the genomes of soil and plant-associated and newly described type strains.</title>
        <authorList>
            <person name="Whitman W."/>
        </authorList>
    </citation>
    <scope>NUCLEOTIDE SEQUENCE [LARGE SCALE GENOMIC DNA]</scope>
    <source>
        <strain evidence="3 4">CECT 8976</strain>
    </source>
</reference>
<protein>
    <submittedName>
        <fullName evidence="3">DedD protein</fullName>
    </submittedName>
</protein>
<name>A0A4R7B4L5_9NEIS</name>
<comment type="caution">
    <text evidence="3">The sequence shown here is derived from an EMBL/GenBank/DDBJ whole genome shotgun (WGS) entry which is preliminary data.</text>
</comment>
<evidence type="ECO:0000259" key="2">
    <source>
        <dbReference type="Pfam" id="PF05036"/>
    </source>
</evidence>
<dbReference type="Proteomes" id="UP000295611">
    <property type="component" value="Unassembled WGS sequence"/>
</dbReference>
<dbReference type="GO" id="GO:0042834">
    <property type="term" value="F:peptidoglycan binding"/>
    <property type="evidence" value="ECO:0007669"/>
    <property type="project" value="InterPro"/>
</dbReference>
<proteinExistence type="predicted"/>
<evidence type="ECO:0000313" key="3">
    <source>
        <dbReference type="EMBL" id="TDR77780.1"/>
    </source>
</evidence>
<dbReference type="InterPro" id="IPR036680">
    <property type="entry name" value="SPOR-like_sf"/>
</dbReference>
<dbReference type="Pfam" id="PF05036">
    <property type="entry name" value="SPOR"/>
    <property type="match status" value="1"/>
</dbReference>
<dbReference type="InterPro" id="IPR007730">
    <property type="entry name" value="SPOR-like_dom"/>
</dbReference>
<feature type="region of interest" description="Disordered" evidence="1">
    <location>
        <begin position="47"/>
        <end position="79"/>
    </location>
</feature>
<feature type="compositionally biased region" description="Low complexity" evidence="1">
    <location>
        <begin position="169"/>
        <end position="178"/>
    </location>
</feature>
<accession>A0A4R7B4L5</accession>
<evidence type="ECO:0000256" key="1">
    <source>
        <dbReference type="SAM" id="MobiDB-lite"/>
    </source>
</evidence>
<dbReference type="AlphaFoldDB" id="A0A4R7B4L5"/>
<dbReference type="RefSeq" id="WP_133681411.1">
    <property type="nucleotide sequence ID" value="NZ_SNZP01000009.1"/>
</dbReference>